<keyword evidence="2 5" id="KW-0812">Transmembrane</keyword>
<evidence type="ECO:0000313" key="6">
    <source>
        <dbReference type="EMBL" id="MEJ8824137.1"/>
    </source>
</evidence>
<reference evidence="6 7" key="1">
    <citation type="submission" date="2024-03" db="EMBL/GenBank/DDBJ databases">
        <title>Novel species of the genus Variovorax.</title>
        <authorList>
            <person name="Liu Q."/>
            <person name="Xin Y.-H."/>
        </authorList>
    </citation>
    <scope>NUCLEOTIDE SEQUENCE [LARGE SCALE GENOMIC DNA]</scope>
    <source>
        <strain evidence="6 7">KACC 18501</strain>
    </source>
</reference>
<dbReference type="PANTHER" id="PTHR35371">
    <property type="entry name" value="INNER MEMBRANE PROTEIN"/>
    <property type="match status" value="1"/>
</dbReference>
<feature type="transmembrane region" description="Helical" evidence="5">
    <location>
        <begin position="113"/>
        <end position="130"/>
    </location>
</feature>
<sequence length="131" mass="13974">MTATLTFVIYMAILTWLTILVASLIRARGWTFAGTLLAIGNRDNLPAPTALAGRALRTAQNTLENFALFAAIALVAHAAGVDGPKVATGAQIFFWARVAYVPVYYAGITYVRTAVWAVSIVGLVMMISAIL</sequence>
<gene>
    <name evidence="6" type="ORF">WKW80_19230</name>
</gene>
<evidence type="ECO:0000256" key="5">
    <source>
        <dbReference type="SAM" id="Phobius"/>
    </source>
</evidence>
<dbReference type="Pfam" id="PF01124">
    <property type="entry name" value="MAPEG"/>
    <property type="match status" value="1"/>
</dbReference>
<feature type="transmembrane region" description="Helical" evidence="5">
    <location>
        <begin position="6"/>
        <end position="25"/>
    </location>
</feature>
<keyword evidence="4 5" id="KW-0472">Membrane</keyword>
<comment type="caution">
    <text evidence="6">The sequence shown here is derived from an EMBL/GenBank/DDBJ whole genome shotgun (WGS) entry which is preliminary data.</text>
</comment>
<dbReference type="Proteomes" id="UP001363010">
    <property type="component" value="Unassembled WGS sequence"/>
</dbReference>
<dbReference type="InterPro" id="IPR023352">
    <property type="entry name" value="MAPEG-like_dom_sf"/>
</dbReference>
<protein>
    <submittedName>
        <fullName evidence="6">MAPEG family protein</fullName>
    </submittedName>
</protein>
<feature type="transmembrane region" description="Helical" evidence="5">
    <location>
        <begin position="63"/>
        <end position="80"/>
    </location>
</feature>
<dbReference type="Gene3D" id="1.20.120.550">
    <property type="entry name" value="Membrane associated eicosanoid/glutathione metabolism-like domain"/>
    <property type="match status" value="1"/>
</dbReference>
<dbReference type="SUPFAM" id="SSF161084">
    <property type="entry name" value="MAPEG domain-like"/>
    <property type="match status" value="1"/>
</dbReference>
<keyword evidence="3 5" id="KW-1133">Transmembrane helix</keyword>
<proteinExistence type="predicted"/>
<dbReference type="RefSeq" id="WP_340365173.1">
    <property type="nucleotide sequence ID" value="NZ_JBBKZV010000012.1"/>
</dbReference>
<dbReference type="InterPro" id="IPR001129">
    <property type="entry name" value="Membr-assoc_MAPEG"/>
</dbReference>
<dbReference type="EMBL" id="JBBKZV010000012">
    <property type="protein sequence ID" value="MEJ8824137.1"/>
    <property type="molecule type" value="Genomic_DNA"/>
</dbReference>
<evidence type="ECO:0000256" key="4">
    <source>
        <dbReference type="ARBA" id="ARBA00023136"/>
    </source>
</evidence>
<organism evidence="6 7">
    <name type="scientific">Variovorax humicola</name>
    <dbReference type="NCBI Taxonomy" id="1769758"/>
    <lineage>
        <taxon>Bacteria</taxon>
        <taxon>Pseudomonadati</taxon>
        <taxon>Pseudomonadota</taxon>
        <taxon>Betaproteobacteria</taxon>
        <taxon>Burkholderiales</taxon>
        <taxon>Comamonadaceae</taxon>
        <taxon>Variovorax</taxon>
    </lineage>
</organism>
<evidence type="ECO:0000256" key="2">
    <source>
        <dbReference type="ARBA" id="ARBA00022692"/>
    </source>
</evidence>
<accession>A0ABU8W463</accession>
<name>A0ABU8W463_9BURK</name>
<comment type="subcellular location">
    <subcellularLocation>
        <location evidence="1">Membrane</location>
    </subcellularLocation>
</comment>
<keyword evidence="7" id="KW-1185">Reference proteome</keyword>
<evidence type="ECO:0000313" key="7">
    <source>
        <dbReference type="Proteomes" id="UP001363010"/>
    </source>
</evidence>
<dbReference type="PANTHER" id="PTHR35371:SF1">
    <property type="entry name" value="BLR7753 PROTEIN"/>
    <property type="match status" value="1"/>
</dbReference>
<feature type="transmembrane region" description="Helical" evidence="5">
    <location>
        <begin position="86"/>
        <end position="106"/>
    </location>
</feature>
<evidence type="ECO:0000256" key="3">
    <source>
        <dbReference type="ARBA" id="ARBA00022989"/>
    </source>
</evidence>
<evidence type="ECO:0000256" key="1">
    <source>
        <dbReference type="ARBA" id="ARBA00004370"/>
    </source>
</evidence>